<protein>
    <submittedName>
        <fullName evidence="2">Uncharacterized protein</fullName>
    </submittedName>
</protein>
<evidence type="ECO:0000313" key="2">
    <source>
        <dbReference type="EMBL" id="CAK9106616.1"/>
    </source>
</evidence>
<evidence type="ECO:0000256" key="1">
    <source>
        <dbReference type="SAM" id="Coils"/>
    </source>
</evidence>
<comment type="caution">
    <text evidence="2">The sequence shown here is derived from an EMBL/GenBank/DDBJ whole genome shotgun (WGS) entry which is preliminary data.</text>
</comment>
<feature type="coiled-coil region" evidence="1">
    <location>
        <begin position="56"/>
        <end position="90"/>
    </location>
</feature>
<keyword evidence="1" id="KW-0175">Coiled coil</keyword>
<keyword evidence="3" id="KW-1185">Reference proteome</keyword>
<accession>A0ABP0S2Q3</accession>
<sequence>MATLQQQVRLLAEKQSEALEAKDAALKESLQVEAAGRQREADENLRKFQELRQLIHEESNLRSSALERQAAQLEQRLTSETSARKDLQAQHEAVFAKMGQEIQQLESKMATFVPSMQSSLADANAKIEAEQAARAAGVERLQSAVDSLNQEIKALPVLQERLSQVEASFTAQLSEATEASMARDQKLEDRSEEGYRRVANGGRLTLQLEEETTDRKQSEQRAAGMLSSIQVAMGREQRAREAAYNEANRLLGVLETRLEGNEKSLQDLSALLKAEVAQLEETYSKFASQEQAAREALGKSLEQQQLKRHEALAEELRRNYAAQTEESRRWAQTLVERLSNDLRGEREALFQELNRRCDEVAKLNAEHIRLEMASEVQKVDAQTAELLAKQKAVLEEEKRHYEHQASVAAQEVKAALDAHGEFAEALEAEQRLIVSRLTEQLQREGAARQERRVRRTLGV</sequence>
<evidence type="ECO:0000313" key="3">
    <source>
        <dbReference type="Proteomes" id="UP001642484"/>
    </source>
</evidence>
<feature type="coiled-coil region" evidence="1">
    <location>
        <begin position="262"/>
        <end position="333"/>
    </location>
</feature>
<feature type="coiled-coil region" evidence="1">
    <location>
        <begin position="384"/>
        <end position="411"/>
    </location>
</feature>
<name>A0ABP0S2Q3_9DINO</name>
<organism evidence="2 3">
    <name type="scientific">Durusdinium trenchii</name>
    <dbReference type="NCBI Taxonomy" id="1381693"/>
    <lineage>
        <taxon>Eukaryota</taxon>
        <taxon>Sar</taxon>
        <taxon>Alveolata</taxon>
        <taxon>Dinophyceae</taxon>
        <taxon>Suessiales</taxon>
        <taxon>Symbiodiniaceae</taxon>
        <taxon>Durusdinium</taxon>
    </lineage>
</organism>
<reference evidence="2 3" key="1">
    <citation type="submission" date="2024-02" db="EMBL/GenBank/DDBJ databases">
        <authorList>
            <person name="Chen Y."/>
            <person name="Shah S."/>
            <person name="Dougan E. K."/>
            <person name="Thang M."/>
            <person name="Chan C."/>
        </authorList>
    </citation>
    <scope>NUCLEOTIDE SEQUENCE [LARGE SCALE GENOMIC DNA]</scope>
</reference>
<dbReference type="Proteomes" id="UP001642484">
    <property type="component" value="Unassembled WGS sequence"/>
</dbReference>
<dbReference type="EMBL" id="CAXAMN010026916">
    <property type="protein sequence ID" value="CAK9106616.1"/>
    <property type="molecule type" value="Genomic_DNA"/>
</dbReference>
<proteinExistence type="predicted"/>
<gene>
    <name evidence="2" type="ORF">CCMP2556_LOCUS49807</name>
</gene>